<dbReference type="Gene3D" id="3.30.70.3250">
    <property type="entry name" value="Ribonuclease P, Pop5 subunit"/>
    <property type="match status" value="1"/>
</dbReference>
<proteinExistence type="inferred from homology"/>
<dbReference type="InterPro" id="IPR002759">
    <property type="entry name" value="Pop5/Rpp14/Rnp2-like"/>
</dbReference>
<keyword evidence="3 5" id="KW-0819">tRNA processing</keyword>
<keyword evidence="7" id="KW-1185">Reference proteome</keyword>
<gene>
    <name evidence="6" type="ORF">BESB_013330</name>
</gene>
<reference evidence="6 7" key="1">
    <citation type="submission" date="2017-09" db="EMBL/GenBank/DDBJ databases">
        <title>Genome sequencing of Besnoitia besnoiti strain Bb-Ger1.</title>
        <authorList>
            <person name="Schares G."/>
            <person name="Venepally P."/>
            <person name="Lorenzi H.A."/>
        </authorList>
    </citation>
    <scope>NUCLEOTIDE SEQUENCE [LARGE SCALE GENOMIC DNA]</scope>
    <source>
        <strain evidence="6 7">Bb-Ger1</strain>
    </source>
</reference>
<dbReference type="GO" id="GO:0005730">
    <property type="term" value="C:nucleolus"/>
    <property type="evidence" value="ECO:0007669"/>
    <property type="project" value="TreeGrafter"/>
</dbReference>
<accession>A0A2A9M8S8</accession>
<evidence type="ECO:0000256" key="5">
    <source>
        <dbReference type="PIRNR" id="PIRNR023803"/>
    </source>
</evidence>
<sequence>MVRQKSRWVIGSVVWDDQSDRPLRRVALTPSNLQDALRVAVKECWGALGAAYLAASLRVAHVGQGDSHSPLFVLQVERAYCQELLAVLKAISQLGDQYCQISVLHVSGTLRSGRREVEEQIKNLYLAKLAQLQAGASPVP</sequence>
<dbReference type="VEuPathDB" id="ToxoDB:BESB_013330"/>
<comment type="function">
    <text evidence="5">Component of ribonuclease P, a protein complex that generates mature tRNA molecules by cleaving their 5'-ends.</text>
</comment>
<dbReference type="InterPro" id="IPR038085">
    <property type="entry name" value="Rnp2-like_sf"/>
</dbReference>
<dbReference type="GO" id="GO:0001682">
    <property type="term" value="P:tRNA 5'-leader removal"/>
    <property type="evidence" value="ECO:0007669"/>
    <property type="project" value="InterPro"/>
</dbReference>
<evidence type="ECO:0000256" key="3">
    <source>
        <dbReference type="ARBA" id="ARBA00022694"/>
    </source>
</evidence>
<evidence type="ECO:0000313" key="7">
    <source>
        <dbReference type="Proteomes" id="UP000224006"/>
    </source>
</evidence>
<dbReference type="GO" id="GO:0030681">
    <property type="term" value="C:multimeric ribonuclease P complex"/>
    <property type="evidence" value="ECO:0007669"/>
    <property type="project" value="TreeGrafter"/>
</dbReference>
<comment type="caution">
    <text evidence="6">The sequence shown here is derived from an EMBL/GenBank/DDBJ whole genome shotgun (WGS) entry which is preliminary data.</text>
</comment>
<comment type="subcellular location">
    <subcellularLocation>
        <location evidence="1">Nucleus</location>
    </subcellularLocation>
</comment>
<dbReference type="Proteomes" id="UP000224006">
    <property type="component" value="Chromosome IX"/>
</dbReference>
<evidence type="ECO:0000256" key="4">
    <source>
        <dbReference type="ARBA" id="ARBA00023242"/>
    </source>
</evidence>
<dbReference type="KEGG" id="bbes:BESB_013330"/>
<dbReference type="InterPro" id="IPR016819">
    <property type="entry name" value="RNase_P/MRP_POP5"/>
</dbReference>
<dbReference type="PANTHER" id="PTHR15441">
    <property type="entry name" value="RIBONUCLEASE P PROTEIN SUBUNIT P14"/>
    <property type="match status" value="1"/>
</dbReference>
<comment type="similarity">
    <text evidence="2 5">Belongs to the eukaryotic/archaeal RNase P protein component 2 family.</text>
</comment>
<dbReference type="AlphaFoldDB" id="A0A2A9M8S8"/>
<dbReference type="GeneID" id="40306395"/>
<protein>
    <recommendedName>
        <fullName evidence="5">Ribonuclease P/MRP protein subunit POP5</fullName>
    </recommendedName>
</protein>
<dbReference type="PANTHER" id="PTHR15441:SF2">
    <property type="entry name" value="RIBONUCLEASE P_MRP PROTEIN SUBUNIT POP5"/>
    <property type="match status" value="1"/>
</dbReference>
<organism evidence="6 7">
    <name type="scientific">Besnoitia besnoiti</name>
    <name type="common">Apicomplexan protozoan</name>
    <dbReference type="NCBI Taxonomy" id="94643"/>
    <lineage>
        <taxon>Eukaryota</taxon>
        <taxon>Sar</taxon>
        <taxon>Alveolata</taxon>
        <taxon>Apicomplexa</taxon>
        <taxon>Conoidasida</taxon>
        <taxon>Coccidia</taxon>
        <taxon>Eucoccidiorida</taxon>
        <taxon>Eimeriorina</taxon>
        <taxon>Sarcocystidae</taxon>
        <taxon>Besnoitia</taxon>
    </lineage>
</organism>
<dbReference type="Pfam" id="PF01900">
    <property type="entry name" value="RNase_P_Rpp14"/>
    <property type="match status" value="1"/>
</dbReference>
<keyword evidence="4" id="KW-0539">Nucleus</keyword>
<evidence type="ECO:0000313" key="6">
    <source>
        <dbReference type="EMBL" id="PFH32721.1"/>
    </source>
</evidence>
<name>A0A2A9M8S8_BESBE</name>
<dbReference type="OrthoDB" id="24745at2759"/>
<evidence type="ECO:0000256" key="2">
    <source>
        <dbReference type="ARBA" id="ARBA00010800"/>
    </source>
</evidence>
<dbReference type="GO" id="GO:0033204">
    <property type="term" value="F:ribonuclease P RNA binding"/>
    <property type="evidence" value="ECO:0007669"/>
    <property type="project" value="InterPro"/>
</dbReference>
<dbReference type="SUPFAM" id="SSF160350">
    <property type="entry name" value="Rnp2-like"/>
    <property type="match status" value="1"/>
</dbReference>
<evidence type="ECO:0000256" key="1">
    <source>
        <dbReference type="ARBA" id="ARBA00004123"/>
    </source>
</evidence>
<dbReference type="PIRSF" id="PIRSF023803">
    <property type="entry name" value="Ribonuclease_P_prd"/>
    <property type="match status" value="1"/>
</dbReference>
<dbReference type="RefSeq" id="XP_029216730.1">
    <property type="nucleotide sequence ID" value="XM_029360063.1"/>
</dbReference>
<dbReference type="EMBL" id="NWUJ01000010">
    <property type="protein sequence ID" value="PFH32721.1"/>
    <property type="molecule type" value="Genomic_DNA"/>
</dbReference>